<evidence type="ECO:0000256" key="1">
    <source>
        <dbReference type="ARBA" id="ARBA00004651"/>
    </source>
</evidence>
<feature type="transmembrane region" description="Helical" evidence="16">
    <location>
        <begin position="272"/>
        <end position="293"/>
    </location>
</feature>
<comment type="similarity">
    <text evidence="2">Belongs to the G-protein coupled receptor 2 family.</text>
</comment>
<evidence type="ECO:0000256" key="3">
    <source>
        <dbReference type="ARBA" id="ARBA00022475"/>
    </source>
</evidence>
<reference evidence="19" key="2">
    <citation type="submission" date="2025-09" db="UniProtKB">
        <authorList>
            <consortium name="Ensembl"/>
        </authorList>
    </citation>
    <scope>IDENTIFICATION</scope>
</reference>
<keyword evidence="12" id="KW-0807">Transducer</keyword>
<dbReference type="GO" id="GO:0040018">
    <property type="term" value="P:positive regulation of multicellular organism growth"/>
    <property type="evidence" value="ECO:0007669"/>
    <property type="project" value="UniProtKB-ARBA"/>
</dbReference>
<dbReference type="Pfam" id="PF02793">
    <property type="entry name" value="HRM"/>
    <property type="match status" value="1"/>
</dbReference>
<feature type="transmembrane region" description="Helical" evidence="16">
    <location>
        <begin position="193"/>
        <end position="211"/>
    </location>
</feature>
<evidence type="ECO:0000256" key="8">
    <source>
        <dbReference type="ARBA" id="ARBA00023136"/>
    </source>
</evidence>
<evidence type="ECO:0000256" key="9">
    <source>
        <dbReference type="ARBA" id="ARBA00023157"/>
    </source>
</evidence>
<dbReference type="GO" id="GO:0019838">
    <property type="term" value="F:growth factor binding"/>
    <property type="evidence" value="ECO:0007669"/>
    <property type="project" value="TreeGrafter"/>
</dbReference>
<dbReference type="PANTHER" id="PTHR45620">
    <property type="entry name" value="PDF RECEPTOR-LIKE PROTEIN-RELATED"/>
    <property type="match status" value="1"/>
</dbReference>
<sequence length="452" mass="52274">MDAATANTSSVWNVSLLTSFALLVLNINKKVLLYHCLGRPPQGSGTVEVAGNVHPECDFITELKKKEAECLKDSEERGNATAGCKRSWDKLLCWPEADAGETLALPCPNILFHFMKEPAGLVRRNCTKKGWSDPFPSYHIACPVEDEIPLEEQYYFSTIKIIYTVGYSVSITSLIIAVTVLIAFRRLRCPRNYIHVQLFFTFILKAIAIFIKDAVLFQEEDIDHCRLSTTECKISVVFCHYFMMTNFMWLLVEALYLNCLLLSSLSHGRRYFWWLVLFGWGFPTLFTLIWILAKFYFEDTACWDINQDSPYWWLIKGPIIISVGVNFILFINIIRILLKKLDPRQINFNNSSQYRRLSRSTLLLIPLFGTHYIVFNFLPEYTSLGVRFYLELCIGSFQGFIVAVLYCFLNQEVQTEIGRRWHGKRYGLMPVWKRTRWTMPSSSGIKMTTSVC</sequence>
<feature type="transmembrane region" description="Helical" evidence="16">
    <location>
        <begin position="389"/>
        <end position="409"/>
    </location>
</feature>
<dbReference type="InterPro" id="IPR017983">
    <property type="entry name" value="GPCR_2_secretin-like_CS"/>
</dbReference>
<keyword evidence="3" id="KW-1003">Cell membrane</keyword>
<dbReference type="InterPro" id="IPR003288">
    <property type="entry name" value="GPCR_2_GHRH_rcpt"/>
</dbReference>
<dbReference type="InterPro" id="IPR050332">
    <property type="entry name" value="GPCR_2"/>
</dbReference>
<dbReference type="PROSITE" id="PS50227">
    <property type="entry name" value="G_PROTEIN_RECEP_F2_3"/>
    <property type="match status" value="1"/>
</dbReference>
<dbReference type="GO" id="GO:0008528">
    <property type="term" value="F:G protein-coupled peptide receptor activity"/>
    <property type="evidence" value="ECO:0007669"/>
    <property type="project" value="TreeGrafter"/>
</dbReference>
<dbReference type="Pfam" id="PF00002">
    <property type="entry name" value="7tm_2"/>
    <property type="match status" value="1"/>
</dbReference>
<dbReference type="PANTHER" id="PTHR45620:SF14">
    <property type="entry name" value="GROWTH HORMONE-RELEASING HORMONE RECEPTOR"/>
    <property type="match status" value="1"/>
</dbReference>
<keyword evidence="6 16" id="KW-1133">Transmembrane helix</keyword>
<dbReference type="GO" id="GO:0008284">
    <property type="term" value="P:positive regulation of cell population proliferation"/>
    <property type="evidence" value="ECO:0007669"/>
    <property type="project" value="UniProtKB-ARBA"/>
</dbReference>
<feature type="domain" description="G-protein coupled receptors family 2 profile 1" evidence="17">
    <location>
        <begin position="69"/>
        <end position="146"/>
    </location>
</feature>
<name>A0A8C4KPG7_DRONO</name>
<dbReference type="Proteomes" id="UP000694423">
    <property type="component" value="Unplaced"/>
</dbReference>
<dbReference type="InterPro" id="IPR001879">
    <property type="entry name" value="GPCR_2_extracellular_dom"/>
</dbReference>
<evidence type="ECO:0000259" key="17">
    <source>
        <dbReference type="PROSITE" id="PS50227"/>
    </source>
</evidence>
<evidence type="ECO:0000313" key="19">
    <source>
        <dbReference type="Ensembl" id="ENSDNVP00000027149.1"/>
    </source>
</evidence>
<evidence type="ECO:0000256" key="4">
    <source>
        <dbReference type="ARBA" id="ARBA00022692"/>
    </source>
</evidence>
<dbReference type="GO" id="GO:0032868">
    <property type="term" value="P:response to insulin"/>
    <property type="evidence" value="ECO:0007669"/>
    <property type="project" value="UniProtKB-ARBA"/>
</dbReference>
<keyword evidence="9" id="KW-1015">Disulfide bond</keyword>
<evidence type="ECO:0000313" key="20">
    <source>
        <dbReference type="Proteomes" id="UP000694423"/>
    </source>
</evidence>
<evidence type="ECO:0000256" key="10">
    <source>
        <dbReference type="ARBA" id="ARBA00023170"/>
    </source>
</evidence>
<feature type="domain" description="G-protein coupled receptors family 2 profile 2" evidence="18">
    <location>
        <begin position="159"/>
        <end position="410"/>
    </location>
</feature>
<dbReference type="AlphaFoldDB" id="A0A8C4KPG7"/>
<dbReference type="FunFam" id="1.20.1070.10:FF:000114">
    <property type="entry name" value="Growth hormone releasing hormone receptor"/>
    <property type="match status" value="1"/>
</dbReference>
<feature type="transmembrane region" description="Helical" evidence="16">
    <location>
        <begin position="161"/>
        <end position="184"/>
    </location>
</feature>
<dbReference type="PROSITE" id="PS50261">
    <property type="entry name" value="G_PROTEIN_RECEP_F2_4"/>
    <property type="match status" value="1"/>
</dbReference>
<gene>
    <name evidence="19" type="primary">LOC112980763</name>
</gene>
<dbReference type="InterPro" id="IPR036445">
    <property type="entry name" value="GPCR_2_extracell_dom_sf"/>
</dbReference>
<comment type="subcellular location">
    <subcellularLocation>
        <location evidence="1">Cell membrane</location>
        <topology evidence="1">Multi-pass membrane protein</topology>
    </subcellularLocation>
</comment>
<keyword evidence="5" id="KW-0732">Signal</keyword>
<dbReference type="GO" id="GO:0007189">
    <property type="term" value="P:adenylate cyclase-activating G protein-coupled receptor signaling pathway"/>
    <property type="evidence" value="ECO:0007669"/>
    <property type="project" value="TreeGrafter"/>
</dbReference>
<protein>
    <recommendedName>
        <fullName evidence="14">Growth hormone-releasing hormone receptor</fullName>
    </recommendedName>
    <alternativeName>
        <fullName evidence="15">Growth hormone-releasing factor receptor</fullName>
    </alternativeName>
</protein>
<dbReference type="GO" id="GO:0017046">
    <property type="term" value="F:peptide hormone binding"/>
    <property type="evidence" value="ECO:0007669"/>
    <property type="project" value="TreeGrafter"/>
</dbReference>
<evidence type="ECO:0000256" key="11">
    <source>
        <dbReference type="ARBA" id="ARBA00023180"/>
    </source>
</evidence>
<keyword evidence="11" id="KW-0325">Glycoprotein</keyword>
<keyword evidence="10" id="KW-0675">Receptor</keyword>
<dbReference type="PRINTS" id="PR00249">
    <property type="entry name" value="GPCRSECRETIN"/>
</dbReference>
<dbReference type="InterPro" id="IPR000832">
    <property type="entry name" value="GPCR_2_secretin-like"/>
</dbReference>
<evidence type="ECO:0000259" key="18">
    <source>
        <dbReference type="PROSITE" id="PS50261"/>
    </source>
</evidence>
<organism evidence="19 20">
    <name type="scientific">Dromaius novaehollandiae</name>
    <name type="common">Emu</name>
    <dbReference type="NCBI Taxonomy" id="8790"/>
    <lineage>
        <taxon>Eukaryota</taxon>
        <taxon>Metazoa</taxon>
        <taxon>Chordata</taxon>
        <taxon>Craniata</taxon>
        <taxon>Vertebrata</taxon>
        <taxon>Euteleostomi</taxon>
        <taxon>Archelosauria</taxon>
        <taxon>Archosauria</taxon>
        <taxon>Dinosauria</taxon>
        <taxon>Saurischia</taxon>
        <taxon>Theropoda</taxon>
        <taxon>Coelurosauria</taxon>
        <taxon>Aves</taxon>
        <taxon>Palaeognathae</taxon>
        <taxon>Casuariiformes</taxon>
        <taxon>Dromaiidae</taxon>
        <taxon>Dromaius</taxon>
    </lineage>
</organism>
<dbReference type="Gene3D" id="1.20.1070.10">
    <property type="entry name" value="Rhodopsin 7-helix transmembrane proteins"/>
    <property type="match status" value="1"/>
</dbReference>
<dbReference type="Gene3D" id="4.10.1240.10">
    <property type="entry name" value="GPCR, family 2, extracellular hormone receptor domain"/>
    <property type="match status" value="1"/>
</dbReference>
<evidence type="ECO:0000256" key="12">
    <source>
        <dbReference type="ARBA" id="ARBA00023224"/>
    </source>
</evidence>
<comment type="function">
    <text evidence="13">Receptor for GRF, coupled to G proteins which activate adenylyl cyclase. Stimulates somatotroph cell growth, growth hormone gene transcription and growth hormone secretion.</text>
</comment>
<evidence type="ECO:0000256" key="15">
    <source>
        <dbReference type="ARBA" id="ARBA00079039"/>
    </source>
</evidence>
<keyword evidence="4 16" id="KW-0812">Transmembrane</keyword>
<accession>A0A8C4KPG7</accession>
<dbReference type="FunFam" id="4.10.1240.10:FF:000014">
    <property type="entry name" value="Growth hormone-releasing hormone receptor 2"/>
    <property type="match status" value="1"/>
</dbReference>
<evidence type="ECO:0000256" key="2">
    <source>
        <dbReference type="ARBA" id="ARBA00005314"/>
    </source>
</evidence>
<feature type="transmembrane region" description="Helical" evidence="16">
    <location>
        <begin position="359"/>
        <end position="377"/>
    </location>
</feature>
<dbReference type="GO" id="GO:0005886">
    <property type="term" value="C:plasma membrane"/>
    <property type="evidence" value="ECO:0007669"/>
    <property type="project" value="UniProtKB-SubCell"/>
</dbReference>
<reference evidence="19" key="1">
    <citation type="submission" date="2025-08" db="UniProtKB">
        <authorList>
            <consortium name="Ensembl"/>
        </authorList>
    </citation>
    <scope>IDENTIFICATION</scope>
</reference>
<dbReference type="SUPFAM" id="SSF111418">
    <property type="entry name" value="Hormone receptor domain"/>
    <property type="match status" value="1"/>
</dbReference>
<dbReference type="SUPFAM" id="SSF81321">
    <property type="entry name" value="Family A G protein-coupled receptor-like"/>
    <property type="match status" value="1"/>
</dbReference>
<dbReference type="PROSITE" id="PS00650">
    <property type="entry name" value="G_PROTEIN_RECEP_F2_2"/>
    <property type="match status" value="1"/>
</dbReference>
<dbReference type="GO" id="GO:0016520">
    <property type="term" value="F:growth hormone-releasing hormone receptor activity"/>
    <property type="evidence" value="ECO:0007669"/>
    <property type="project" value="UniProtKB-ARBA"/>
</dbReference>
<feature type="transmembrane region" description="Helical" evidence="16">
    <location>
        <begin position="247"/>
        <end position="265"/>
    </location>
</feature>
<proteinExistence type="inferred from homology"/>
<keyword evidence="7" id="KW-0297">G-protein coupled receptor</keyword>
<keyword evidence="8 16" id="KW-0472">Membrane</keyword>
<dbReference type="PROSITE" id="PS00649">
    <property type="entry name" value="G_PROTEIN_RECEP_F2_1"/>
    <property type="match status" value="1"/>
</dbReference>
<dbReference type="GO" id="GO:0007166">
    <property type="term" value="P:cell surface receptor signaling pathway"/>
    <property type="evidence" value="ECO:0007669"/>
    <property type="project" value="InterPro"/>
</dbReference>
<feature type="transmembrane region" description="Helical" evidence="16">
    <location>
        <begin position="313"/>
        <end position="338"/>
    </location>
</feature>
<dbReference type="InterPro" id="IPR017981">
    <property type="entry name" value="GPCR_2-like_7TM"/>
</dbReference>
<evidence type="ECO:0000256" key="13">
    <source>
        <dbReference type="ARBA" id="ARBA00055347"/>
    </source>
</evidence>
<evidence type="ECO:0000256" key="7">
    <source>
        <dbReference type="ARBA" id="ARBA00023040"/>
    </source>
</evidence>
<evidence type="ECO:0000256" key="5">
    <source>
        <dbReference type="ARBA" id="ARBA00022729"/>
    </source>
</evidence>
<keyword evidence="20" id="KW-1185">Reference proteome</keyword>
<dbReference type="PRINTS" id="PR01352">
    <property type="entry name" value="GHRHRECEPTOR"/>
</dbReference>
<dbReference type="Ensembl" id="ENSDNVT00000032771.1">
    <property type="protein sequence ID" value="ENSDNVP00000027149.1"/>
    <property type="gene ID" value="ENSDNVG00000018857.1"/>
</dbReference>
<evidence type="ECO:0000256" key="6">
    <source>
        <dbReference type="ARBA" id="ARBA00022989"/>
    </source>
</evidence>
<dbReference type="SMART" id="SM00008">
    <property type="entry name" value="HormR"/>
    <property type="match status" value="1"/>
</dbReference>
<evidence type="ECO:0000256" key="16">
    <source>
        <dbReference type="SAM" id="Phobius"/>
    </source>
</evidence>
<evidence type="ECO:0000256" key="14">
    <source>
        <dbReference type="ARBA" id="ARBA00071070"/>
    </source>
</evidence>